<dbReference type="Proteomes" id="UP001139365">
    <property type="component" value="Unassembled WGS sequence"/>
</dbReference>
<dbReference type="SUPFAM" id="SSF52540">
    <property type="entry name" value="P-loop containing nucleoside triphosphate hydrolases"/>
    <property type="match status" value="1"/>
</dbReference>
<dbReference type="GO" id="GO:0005524">
    <property type="term" value="F:ATP binding"/>
    <property type="evidence" value="ECO:0007669"/>
    <property type="project" value="UniProtKB-KW"/>
</dbReference>
<evidence type="ECO:0000313" key="3">
    <source>
        <dbReference type="EMBL" id="MCI5755659.1"/>
    </source>
</evidence>
<name>A0AAE3FHP6_9BACT</name>
<protein>
    <submittedName>
        <fullName evidence="3">P-loop NTPase</fullName>
    </submittedName>
</protein>
<dbReference type="GO" id="GO:0051782">
    <property type="term" value="P:negative regulation of cell division"/>
    <property type="evidence" value="ECO:0007669"/>
    <property type="project" value="TreeGrafter"/>
</dbReference>
<dbReference type="InterPro" id="IPR027417">
    <property type="entry name" value="P-loop_NTPase"/>
</dbReference>
<keyword evidence="2" id="KW-0067">ATP-binding</keyword>
<dbReference type="InterPro" id="IPR050625">
    <property type="entry name" value="ParA/MinD_ATPase"/>
</dbReference>
<organism evidence="3 4">
    <name type="scientific">Candidatus Colimorpha enterica</name>
    <dbReference type="NCBI Taxonomy" id="3083063"/>
    <lineage>
        <taxon>Bacteria</taxon>
        <taxon>Pseudomonadati</taxon>
        <taxon>Bacteroidota</taxon>
        <taxon>Bacteroidia</taxon>
        <taxon>Bacteroidales</taxon>
        <taxon>Candidatus Colimorpha</taxon>
    </lineage>
</organism>
<dbReference type="Gene3D" id="3.40.50.300">
    <property type="entry name" value="P-loop containing nucleotide triphosphate hydrolases"/>
    <property type="match status" value="1"/>
</dbReference>
<dbReference type="InterPro" id="IPR033756">
    <property type="entry name" value="YlxH/NBP35"/>
</dbReference>
<reference evidence="3 4" key="1">
    <citation type="submission" date="2022-03" db="EMBL/GenBank/DDBJ databases">
        <title>Metagenome-assembled genomes from swine fecal metagenomes.</title>
        <authorList>
            <person name="Holman D.B."/>
            <person name="Kommadath A."/>
        </authorList>
    </citation>
    <scope>NUCLEOTIDE SEQUENCE [LARGE SCALE GENOMIC DNA]</scope>
    <source>
        <strain evidence="3">SUG147</strain>
    </source>
</reference>
<gene>
    <name evidence="3" type="ORF">MR241_05135</name>
</gene>
<accession>A0AAE3FHP6</accession>
<dbReference type="GO" id="GO:0016887">
    <property type="term" value="F:ATP hydrolysis activity"/>
    <property type="evidence" value="ECO:0007669"/>
    <property type="project" value="TreeGrafter"/>
</dbReference>
<dbReference type="PANTHER" id="PTHR43384">
    <property type="entry name" value="SEPTUM SITE-DETERMINING PROTEIN MIND HOMOLOG, CHLOROPLASTIC-RELATED"/>
    <property type="match status" value="1"/>
</dbReference>
<dbReference type="Pfam" id="PF10609">
    <property type="entry name" value="ParA"/>
    <property type="match status" value="1"/>
</dbReference>
<dbReference type="GO" id="GO:0009898">
    <property type="term" value="C:cytoplasmic side of plasma membrane"/>
    <property type="evidence" value="ECO:0007669"/>
    <property type="project" value="TreeGrafter"/>
</dbReference>
<proteinExistence type="predicted"/>
<keyword evidence="1" id="KW-0547">Nucleotide-binding</keyword>
<evidence type="ECO:0000256" key="1">
    <source>
        <dbReference type="ARBA" id="ARBA00022741"/>
    </source>
</evidence>
<dbReference type="EMBL" id="JALEMU010000080">
    <property type="protein sequence ID" value="MCI5755659.1"/>
    <property type="molecule type" value="Genomic_DNA"/>
</dbReference>
<evidence type="ECO:0000313" key="4">
    <source>
        <dbReference type="Proteomes" id="UP001139365"/>
    </source>
</evidence>
<dbReference type="PANTHER" id="PTHR43384:SF6">
    <property type="entry name" value="SEPTUM SITE-DETERMINING PROTEIN MIND HOMOLOG, CHLOROPLASTIC"/>
    <property type="match status" value="1"/>
</dbReference>
<dbReference type="GO" id="GO:0005829">
    <property type="term" value="C:cytosol"/>
    <property type="evidence" value="ECO:0007669"/>
    <property type="project" value="TreeGrafter"/>
</dbReference>
<dbReference type="AlphaFoldDB" id="A0AAE3FHP6"/>
<comment type="caution">
    <text evidence="3">The sequence shown here is derived from an EMBL/GenBank/DDBJ whole genome shotgun (WGS) entry which is preliminary data.</text>
</comment>
<sequence length="264" mass="28939">MGNCKVIMVTSCKGGVGKSTVSANLGIRLALDGWRTLIIDCDFGVRSLDLIMGLEDEVVFDITDIILHGISPEKALIRDSRSENLFFCSAPYSYNNELEPEPFRTAVRDIGEKMNLDYIIIDTPGDTGSPFRLAASAADTALVVSTYQPASIRAAERTGILLNELGVQSKYLIINCFSADGIEFGIRPSILEVIDKTCLQLIGIIPYDAALGEQQAKGEDVFTLRRSNAASAFVNISKRLTGKSIPLFTGFRKIRRNALLRRIQ</sequence>
<evidence type="ECO:0000256" key="2">
    <source>
        <dbReference type="ARBA" id="ARBA00022840"/>
    </source>
</evidence>